<dbReference type="NCBIfam" id="TIGR02937">
    <property type="entry name" value="sigma70-ECF"/>
    <property type="match status" value="1"/>
</dbReference>
<feature type="domain" description="RNA polymerase sigma-70 region 2" evidence="6">
    <location>
        <begin position="39"/>
        <end position="101"/>
    </location>
</feature>
<proteinExistence type="inferred from homology"/>
<sequence>MPARLPCTQATTPTKAATHQTPAPRPAPIQDNVLAELMRNHRVLLCEAIRILGSRDRAEDVLQDAALRCLTSGAPDTAKEPRHYARRMVRNLALDHLRRDKKAAAHAGDETLIPACPAQDPEQRLAGKQALHLLAGALCAMPDRSRELFLRHRLRDAPQKQLATDFGLSPARVNTLIAEAHQRAVCATEAARGG</sequence>
<dbReference type="InterPro" id="IPR014284">
    <property type="entry name" value="RNA_pol_sigma-70_dom"/>
</dbReference>
<reference evidence="7" key="1">
    <citation type="submission" date="2021-06" db="EMBL/GenBank/DDBJ databases">
        <title>Direct submission.</title>
        <authorList>
            <person name="Lee C.-S."/>
            <person name="Jin L."/>
        </authorList>
    </citation>
    <scope>NUCLEOTIDE SEQUENCE</scope>
    <source>
        <strain evidence="7">Con5</strain>
    </source>
</reference>
<dbReference type="Pfam" id="PF04542">
    <property type="entry name" value="Sigma70_r2"/>
    <property type="match status" value="1"/>
</dbReference>
<keyword evidence="3" id="KW-0731">Sigma factor</keyword>
<keyword evidence="8" id="KW-1185">Reference proteome</keyword>
<dbReference type="AlphaFoldDB" id="A0A975P4E3"/>
<evidence type="ECO:0000256" key="3">
    <source>
        <dbReference type="ARBA" id="ARBA00023082"/>
    </source>
</evidence>
<evidence type="ECO:0000313" key="7">
    <source>
        <dbReference type="EMBL" id="QWK89162.1"/>
    </source>
</evidence>
<feature type="region of interest" description="Disordered" evidence="5">
    <location>
        <begin position="1"/>
        <end position="28"/>
    </location>
</feature>
<dbReference type="KEGG" id="gfu:KM031_09765"/>
<dbReference type="Gene3D" id="1.10.10.10">
    <property type="entry name" value="Winged helix-like DNA-binding domain superfamily/Winged helix DNA-binding domain"/>
    <property type="match status" value="1"/>
</dbReference>
<keyword evidence="4" id="KW-0804">Transcription</keyword>
<dbReference type="PANTHER" id="PTHR43133">
    <property type="entry name" value="RNA POLYMERASE ECF-TYPE SIGMA FACTO"/>
    <property type="match status" value="1"/>
</dbReference>
<dbReference type="GO" id="GO:0006352">
    <property type="term" value="P:DNA-templated transcription initiation"/>
    <property type="evidence" value="ECO:0007669"/>
    <property type="project" value="InterPro"/>
</dbReference>
<dbReference type="SUPFAM" id="SSF88946">
    <property type="entry name" value="Sigma2 domain of RNA polymerase sigma factors"/>
    <property type="match status" value="1"/>
</dbReference>
<evidence type="ECO:0000259" key="6">
    <source>
        <dbReference type="Pfam" id="PF04542"/>
    </source>
</evidence>
<dbReference type="RefSeq" id="WP_215505825.1">
    <property type="nucleotide sequence ID" value="NZ_CP076361.1"/>
</dbReference>
<dbReference type="Proteomes" id="UP000679352">
    <property type="component" value="Chromosome"/>
</dbReference>
<evidence type="ECO:0000256" key="1">
    <source>
        <dbReference type="ARBA" id="ARBA00010641"/>
    </source>
</evidence>
<dbReference type="EMBL" id="CP076361">
    <property type="protein sequence ID" value="QWK89162.1"/>
    <property type="molecule type" value="Genomic_DNA"/>
</dbReference>
<dbReference type="InterPro" id="IPR013325">
    <property type="entry name" value="RNA_pol_sigma_r2"/>
</dbReference>
<gene>
    <name evidence="7" type="ORF">KM031_09765</name>
</gene>
<name>A0A975P4E3_9RHOB</name>
<feature type="compositionally biased region" description="Polar residues" evidence="5">
    <location>
        <begin position="8"/>
        <end position="21"/>
    </location>
</feature>
<evidence type="ECO:0000313" key="8">
    <source>
        <dbReference type="Proteomes" id="UP000679352"/>
    </source>
</evidence>
<dbReference type="GO" id="GO:0016987">
    <property type="term" value="F:sigma factor activity"/>
    <property type="evidence" value="ECO:0007669"/>
    <property type="project" value="UniProtKB-KW"/>
</dbReference>
<dbReference type="PANTHER" id="PTHR43133:SF63">
    <property type="entry name" value="RNA POLYMERASE SIGMA FACTOR FECI-RELATED"/>
    <property type="match status" value="1"/>
</dbReference>
<dbReference type="InterPro" id="IPR036388">
    <property type="entry name" value="WH-like_DNA-bd_sf"/>
</dbReference>
<evidence type="ECO:0000256" key="5">
    <source>
        <dbReference type="SAM" id="MobiDB-lite"/>
    </source>
</evidence>
<accession>A0A975P4E3</accession>
<dbReference type="InterPro" id="IPR007627">
    <property type="entry name" value="RNA_pol_sigma70_r2"/>
</dbReference>
<organism evidence="7 8">
    <name type="scientific">Gemmobacter fulvus</name>
    <dbReference type="NCBI Taxonomy" id="2840474"/>
    <lineage>
        <taxon>Bacteria</taxon>
        <taxon>Pseudomonadati</taxon>
        <taxon>Pseudomonadota</taxon>
        <taxon>Alphaproteobacteria</taxon>
        <taxon>Rhodobacterales</taxon>
        <taxon>Paracoccaceae</taxon>
        <taxon>Gemmobacter</taxon>
    </lineage>
</organism>
<protein>
    <submittedName>
        <fullName evidence="7">Sigma-70 family RNA polymerase sigma factor</fullName>
    </submittedName>
</protein>
<dbReference type="SUPFAM" id="SSF88659">
    <property type="entry name" value="Sigma3 and sigma4 domains of RNA polymerase sigma factors"/>
    <property type="match status" value="1"/>
</dbReference>
<evidence type="ECO:0000256" key="2">
    <source>
        <dbReference type="ARBA" id="ARBA00023015"/>
    </source>
</evidence>
<dbReference type="InterPro" id="IPR039425">
    <property type="entry name" value="RNA_pol_sigma-70-like"/>
</dbReference>
<dbReference type="Gene3D" id="1.10.1740.10">
    <property type="match status" value="1"/>
</dbReference>
<dbReference type="InterPro" id="IPR013324">
    <property type="entry name" value="RNA_pol_sigma_r3/r4-like"/>
</dbReference>
<keyword evidence="2" id="KW-0805">Transcription regulation</keyword>
<comment type="similarity">
    <text evidence="1">Belongs to the sigma-70 factor family. ECF subfamily.</text>
</comment>
<evidence type="ECO:0000256" key="4">
    <source>
        <dbReference type="ARBA" id="ARBA00023163"/>
    </source>
</evidence>